<dbReference type="InterPro" id="IPR003593">
    <property type="entry name" value="AAA+_ATPase"/>
</dbReference>
<dbReference type="SUPFAM" id="SSF52540">
    <property type="entry name" value="P-loop containing nucleoside triphosphate hydrolases"/>
    <property type="match status" value="1"/>
</dbReference>
<reference evidence="2 3" key="1">
    <citation type="submission" date="2020-05" db="EMBL/GenBank/DDBJ databases">
        <title>Aquincola sp. isolate from soil.</title>
        <authorList>
            <person name="Han J."/>
            <person name="Kim D.-U."/>
        </authorList>
    </citation>
    <scope>NUCLEOTIDE SEQUENCE [LARGE SCALE GENOMIC DNA]</scope>
    <source>
        <strain evidence="2 3">S2</strain>
    </source>
</reference>
<proteinExistence type="predicted"/>
<keyword evidence="3" id="KW-1185">Reference proteome</keyword>
<dbReference type="Pfam" id="PF07728">
    <property type="entry name" value="AAA_5"/>
    <property type="match status" value="1"/>
</dbReference>
<feature type="domain" description="AAA+ ATPase" evidence="1">
    <location>
        <begin position="59"/>
        <end position="252"/>
    </location>
</feature>
<organism evidence="2 3">
    <name type="scientific">Pseudaquabacterium terrae</name>
    <dbReference type="NCBI Taxonomy" id="2732868"/>
    <lineage>
        <taxon>Bacteria</taxon>
        <taxon>Pseudomonadati</taxon>
        <taxon>Pseudomonadota</taxon>
        <taxon>Betaproteobacteria</taxon>
        <taxon>Burkholderiales</taxon>
        <taxon>Sphaerotilaceae</taxon>
        <taxon>Pseudaquabacterium</taxon>
    </lineage>
</organism>
<protein>
    <submittedName>
        <fullName evidence="2">AAA family ATPase</fullName>
    </submittedName>
</protein>
<evidence type="ECO:0000313" key="2">
    <source>
        <dbReference type="EMBL" id="NRF72278.1"/>
    </source>
</evidence>
<sequence>MDKHPWKIYDPAVKPSKAKVKLPPPPPWRQPGAAGRAVIAKTFQAAPEIVNAVNVALHLRRPLLVTGEPGTGKSSLVYSVAQRLGLGEVLVWAINSRSTLSDALYRYDALARLQQIQARNVAGTKRGEPVVDEGTELGQFITLGPLGSALAAADAPRALLIDEIDKSDVDLPNDLLSVLDTGSFPIAELQRVADRFQDVTVRSAVGQVRVAEGEVSFTEYPFIVMTSNGERDFPAAFLRRCVQCRMPDPDNELFDIVRAHLPKLAKDPKLGELIETFKSGREQGGLATDQLLNAQYLAPLRESLTKDERDDMLAVLFKSLTG</sequence>
<dbReference type="SMART" id="SM00382">
    <property type="entry name" value="AAA"/>
    <property type="match status" value="1"/>
</dbReference>
<dbReference type="InterPro" id="IPR027417">
    <property type="entry name" value="P-loop_NTPase"/>
</dbReference>
<gene>
    <name evidence="2" type="ORF">HLB44_35365</name>
</gene>
<name>A0ABX2EUL1_9BURK</name>
<accession>A0ABX2EUL1</accession>
<dbReference type="RefSeq" id="WP_173135200.1">
    <property type="nucleotide sequence ID" value="NZ_JABRWJ010000021.1"/>
</dbReference>
<evidence type="ECO:0000313" key="3">
    <source>
        <dbReference type="Proteomes" id="UP000737171"/>
    </source>
</evidence>
<dbReference type="Proteomes" id="UP000737171">
    <property type="component" value="Unassembled WGS sequence"/>
</dbReference>
<evidence type="ECO:0000259" key="1">
    <source>
        <dbReference type="SMART" id="SM00382"/>
    </source>
</evidence>
<dbReference type="Gene3D" id="3.40.50.300">
    <property type="entry name" value="P-loop containing nucleotide triphosphate hydrolases"/>
    <property type="match status" value="1"/>
</dbReference>
<comment type="caution">
    <text evidence="2">The sequence shown here is derived from an EMBL/GenBank/DDBJ whole genome shotgun (WGS) entry which is preliminary data.</text>
</comment>
<dbReference type="InterPro" id="IPR011704">
    <property type="entry name" value="ATPase_dyneun-rel_AAA"/>
</dbReference>
<dbReference type="EMBL" id="JABRWJ010000021">
    <property type="protein sequence ID" value="NRF72278.1"/>
    <property type="molecule type" value="Genomic_DNA"/>
</dbReference>